<dbReference type="InterPro" id="IPR047218">
    <property type="entry name" value="YocR/YhdH-like"/>
</dbReference>
<dbReference type="AlphaFoldDB" id="A0A2K9LMZ1"/>
<name>A0A2K9LMZ1_9GAMM</name>
<dbReference type="GO" id="GO:0016020">
    <property type="term" value="C:membrane"/>
    <property type="evidence" value="ECO:0007669"/>
    <property type="project" value="UniProtKB-SubCell"/>
</dbReference>
<proteinExistence type="inferred from homology"/>
<evidence type="ECO:0000256" key="3">
    <source>
        <dbReference type="ARBA" id="ARBA00022692"/>
    </source>
</evidence>
<dbReference type="KEGG" id="kak:Kalk_06960"/>
<dbReference type="EMBL" id="CP022684">
    <property type="protein sequence ID" value="AUM12164.1"/>
    <property type="molecule type" value="Genomic_DNA"/>
</dbReference>
<dbReference type="InterPro" id="IPR037272">
    <property type="entry name" value="SNS_sf"/>
</dbReference>
<evidence type="ECO:0000256" key="4">
    <source>
        <dbReference type="ARBA" id="ARBA00022989"/>
    </source>
</evidence>
<evidence type="ECO:0000313" key="8">
    <source>
        <dbReference type="EMBL" id="AUM12164.1"/>
    </source>
</evidence>
<gene>
    <name evidence="8" type="ORF">Kalk_06960</name>
</gene>
<comment type="subcellular location">
    <subcellularLocation>
        <location evidence="1">Membrane</location>
        <topology evidence="1">Multi-pass membrane protein</topology>
    </subcellularLocation>
</comment>
<keyword evidence="9" id="KW-1185">Reference proteome</keyword>
<evidence type="ECO:0000256" key="6">
    <source>
        <dbReference type="RuleBase" id="RU003732"/>
    </source>
</evidence>
<keyword evidence="3 6" id="KW-0812">Transmembrane</keyword>
<dbReference type="GO" id="GO:0015293">
    <property type="term" value="F:symporter activity"/>
    <property type="evidence" value="ECO:0007669"/>
    <property type="project" value="UniProtKB-KW"/>
</dbReference>
<feature type="transmembrane region" description="Helical" evidence="7">
    <location>
        <begin position="305"/>
        <end position="327"/>
    </location>
</feature>
<dbReference type="SUPFAM" id="SSF161070">
    <property type="entry name" value="SNF-like"/>
    <property type="match status" value="1"/>
</dbReference>
<reference evidence="9" key="1">
    <citation type="submission" date="2017-08" db="EMBL/GenBank/DDBJ databases">
        <title>Direct submision.</title>
        <authorList>
            <person name="Kim S.-J."/>
            <person name="Rhee S.-K."/>
        </authorList>
    </citation>
    <scope>NUCLEOTIDE SEQUENCE [LARGE SCALE GENOMIC DNA]</scope>
    <source>
        <strain evidence="9">GI5</strain>
    </source>
</reference>
<feature type="transmembrane region" description="Helical" evidence="7">
    <location>
        <begin position="259"/>
        <end position="285"/>
    </location>
</feature>
<dbReference type="CDD" id="cd10336">
    <property type="entry name" value="SLC6sbd_Tyt1-Like"/>
    <property type="match status" value="1"/>
</dbReference>
<protein>
    <recommendedName>
        <fullName evidence="6">Transporter</fullName>
    </recommendedName>
</protein>
<feature type="transmembrane region" description="Helical" evidence="7">
    <location>
        <begin position="183"/>
        <end position="203"/>
    </location>
</feature>
<feature type="transmembrane region" description="Helical" evidence="7">
    <location>
        <begin position="223"/>
        <end position="247"/>
    </location>
</feature>
<evidence type="ECO:0000313" key="9">
    <source>
        <dbReference type="Proteomes" id="UP000235116"/>
    </source>
</evidence>
<organism evidence="8 9">
    <name type="scientific">Ketobacter alkanivorans</name>
    <dbReference type="NCBI Taxonomy" id="1917421"/>
    <lineage>
        <taxon>Bacteria</taxon>
        <taxon>Pseudomonadati</taxon>
        <taxon>Pseudomonadota</taxon>
        <taxon>Gammaproteobacteria</taxon>
        <taxon>Pseudomonadales</taxon>
        <taxon>Ketobacteraceae</taxon>
        <taxon>Ketobacter</taxon>
    </lineage>
</organism>
<dbReference type="InterPro" id="IPR000175">
    <property type="entry name" value="Na/ntran_symport"/>
</dbReference>
<dbReference type="PANTHER" id="PTHR42948">
    <property type="entry name" value="TRANSPORTER"/>
    <property type="match status" value="1"/>
</dbReference>
<dbReference type="OrthoDB" id="9762833at2"/>
<evidence type="ECO:0000256" key="7">
    <source>
        <dbReference type="SAM" id="Phobius"/>
    </source>
</evidence>
<keyword evidence="6" id="KW-0769">Symport</keyword>
<feature type="transmembrane region" description="Helical" evidence="7">
    <location>
        <begin position="152"/>
        <end position="171"/>
    </location>
</feature>
<dbReference type="Pfam" id="PF00209">
    <property type="entry name" value="SNF"/>
    <property type="match status" value="2"/>
</dbReference>
<keyword evidence="5 7" id="KW-0472">Membrane</keyword>
<dbReference type="Proteomes" id="UP000235116">
    <property type="component" value="Chromosome"/>
</dbReference>
<feature type="transmembrane region" description="Helical" evidence="7">
    <location>
        <begin position="89"/>
        <end position="114"/>
    </location>
</feature>
<dbReference type="PRINTS" id="PR00176">
    <property type="entry name" value="NANEUSMPORT"/>
</dbReference>
<evidence type="ECO:0000256" key="5">
    <source>
        <dbReference type="ARBA" id="ARBA00023136"/>
    </source>
</evidence>
<feature type="transmembrane region" description="Helical" evidence="7">
    <location>
        <begin position="44"/>
        <end position="68"/>
    </location>
</feature>
<evidence type="ECO:0000256" key="1">
    <source>
        <dbReference type="ARBA" id="ARBA00004141"/>
    </source>
</evidence>
<feature type="transmembrane region" description="Helical" evidence="7">
    <location>
        <begin position="348"/>
        <end position="372"/>
    </location>
</feature>
<feature type="transmembrane region" description="Helical" evidence="7">
    <location>
        <begin position="12"/>
        <end position="32"/>
    </location>
</feature>
<dbReference type="PROSITE" id="PS50267">
    <property type="entry name" value="NA_NEUROTRAN_SYMP_3"/>
    <property type="match status" value="1"/>
</dbReference>
<dbReference type="PROSITE" id="PS00610">
    <property type="entry name" value="NA_NEUROTRAN_SYMP_1"/>
    <property type="match status" value="1"/>
</dbReference>
<keyword evidence="4 7" id="KW-1133">Transmembrane helix</keyword>
<comment type="similarity">
    <text evidence="6">Belongs to the sodium:neurotransmitter symporter (SNF) (TC 2.A.22) family.</text>
</comment>
<evidence type="ECO:0000256" key="2">
    <source>
        <dbReference type="ARBA" id="ARBA00022448"/>
    </source>
</evidence>
<dbReference type="RefSeq" id="WP_101893500.1">
    <property type="nucleotide sequence ID" value="NZ_CP022684.1"/>
</dbReference>
<dbReference type="NCBIfam" id="NF037979">
    <property type="entry name" value="Na_transp"/>
    <property type="match status" value="1"/>
</dbReference>
<feature type="transmembrane region" description="Helical" evidence="7">
    <location>
        <begin position="392"/>
        <end position="414"/>
    </location>
</feature>
<dbReference type="PANTHER" id="PTHR42948:SF1">
    <property type="entry name" value="TRANSPORTER"/>
    <property type="match status" value="1"/>
</dbReference>
<sequence length="451" mass="48596">MSEQQSIHGIWTKRWTFVLAATGSAVGLGNIWKFPYMAGENGGGAFVLIYLFFIFAIGIPVMLAEILLGRRGRASPINSMHTLANEAKATPFWGGIGWLGALAGLFILSFYSVVAGWAVSYVYLMASGTFEGQNAEMISGEFGNLVSDPGKLVDWHTLFMAMTVVVVANGIHKGLEMAVQWLMPLLFVMLLLLLGYSATLDSFSDSLSFMFRVDFGKLTEEAILSALGHSFFTLSLGMGAIMAYGAYMSRQQNLASTVVTVGLLDTLVALVAGIVIFSIVFANGLEPGAGPSLMFQTLPIAFSQMPGGVVLGTMFFVLVVAAAWSSAISLAEPAVAWAVETLGMNRGVAALIVGVTAWVLGVACALSLNIWSDVKIFDNSIFDFFDKLTTNIMLPLGGLLICVFVAWVMDRAIVRSEVDIDHPSIYKAWFFLVRFVAPVGVAVVMFNKLME</sequence>
<accession>A0A2K9LMZ1</accession>
<keyword evidence="2 6" id="KW-0813">Transport</keyword>
<feature type="transmembrane region" description="Helical" evidence="7">
    <location>
        <begin position="426"/>
        <end position="446"/>
    </location>
</feature>